<keyword evidence="1" id="KW-1133">Transmembrane helix</keyword>
<sequence>MYVFCVTFILLFVLGLLLVPFVGLRLSRGGPFVKNDWRMTVAFSMAQALVLASVVTVWIH</sequence>
<evidence type="ECO:0000313" key="3">
    <source>
        <dbReference type="Proteomes" id="UP001589619"/>
    </source>
</evidence>
<feature type="transmembrane region" description="Helical" evidence="1">
    <location>
        <begin position="37"/>
        <end position="59"/>
    </location>
</feature>
<evidence type="ECO:0000313" key="2">
    <source>
        <dbReference type="EMBL" id="MFB9753492.1"/>
    </source>
</evidence>
<protein>
    <submittedName>
        <fullName evidence="2">Uncharacterized protein</fullName>
    </submittedName>
</protein>
<comment type="caution">
    <text evidence="2">The sequence shown here is derived from an EMBL/GenBank/DDBJ whole genome shotgun (WGS) entry which is preliminary data.</text>
</comment>
<dbReference type="EMBL" id="JBHMAG010000012">
    <property type="protein sequence ID" value="MFB9753492.1"/>
    <property type="molecule type" value="Genomic_DNA"/>
</dbReference>
<dbReference type="Proteomes" id="UP001589619">
    <property type="component" value="Unassembled WGS sequence"/>
</dbReference>
<keyword evidence="1" id="KW-0472">Membrane</keyword>
<evidence type="ECO:0000256" key="1">
    <source>
        <dbReference type="SAM" id="Phobius"/>
    </source>
</evidence>
<accession>A0ABV5VYW9</accession>
<reference evidence="2 3" key="1">
    <citation type="submission" date="2024-09" db="EMBL/GenBank/DDBJ databases">
        <authorList>
            <person name="Sun Q."/>
            <person name="Mori K."/>
        </authorList>
    </citation>
    <scope>NUCLEOTIDE SEQUENCE [LARGE SCALE GENOMIC DNA]</scope>
    <source>
        <strain evidence="2 3">JCM 12520</strain>
    </source>
</reference>
<gene>
    <name evidence="2" type="ORF">ACFFNY_18150</name>
</gene>
<proteinExistence type="predicted"/>
<organism evidence="2 3">
    <name type="scientific">Paenibacillus hodogayensis</name>
    <dbReference type="NCBI Taxonomy" id="279208"/>
    <lineage>
        <taxon>Bacteria</taxon>
        <taxon>Bacillati</taxon>
        <taxon>Bacillota</taxon>
        <taxon>Bacilli</taxon>
        <taxon>Bacillales</taxon>
        <taxon>Paenibacillaceae</taxon>
        <taxon>Paenibacillus</taxon>
    </lineage>
</organism>
<name>A0ABV5VYW9_9BACL</name>
<keyword evidence="3" id="KW-1185">Reference proteome</keyword>
<dbReference type="RefSeq" id="WP_344901252.1">
    <property type="nucleotide sequence ID" value="NZ_BAAAYO010000001.1"/>
</dbReference>
<keyword evidence="1" id="KW-0812">Transmembrane</keyword>